<dbReference type="RefSeq" id="WP_267653056.1">
    <property type="nucleotide sequence ID" value="NZ_JAOVZR010000001.1"/>
</dbReference>
<dbReference type="Proteomes" id="UP001073227">
    <property type="component" value="Unassembled WGS sequence"/>
</dbReference>
<comment type="pathway">
    <text evidence="3 10">Organic acid metabolism; glycolate biosynthesis; glycolate from 2-phosphoglycolate: step 1/1.</text>
</comment>
<dbReference type="NCBIfam" id="TIGR01509">
    <property type="entry name" value="HAD-SF-IA-v3"/>
    <property type="match status" value="1"/>
</dbReference>
<feature type="binding site" evidence="10">
    <location>
        <position position="183"/>
    </location>
    <ligand>
        <name>Mg(2+)</name>
        <dbReference type="ChEBI" id="CHEBI:18420"/>
    </ligand>
</feature>
<dbReference type="PRINTS" id="PR00413">
    <property type="entry name" value="HADHALOGNASE"/>
</dbReference>
<dbReference type="PANTHER" id="PTHR43434">
    <property type="entry name" value="PHOSPHOGLYCOLATE PHOSPHATASE"/>
    <property type="match status" value="1"/>
</dbReference>
<dbReference type="InterPro" id="IPR036412">
    <property type="entry name" value="HAD-like_sf"/>
</dbReference>
<dbReference type="InterPro" id="IPR006439">
    <property type="entry name" value="HAD-SF_hydro_IA"/>
</dbReference>
<dbReference type="HAMAP" id="MF_00495">
    <property type="entry name" value="GPH_hydrolase_bact"/>
    <property type="match status" value="1"/>
</dbReference>
<keyword evidence="8 10" id="KW-0460">Magnesium</keyword>
<proteinExistence type="inferred from homology"/>
<dbReference type="NCBIfam" id="TIGR01549">
    <property type="entry name" value="HAD-SF-IA-v1"/>
    <property type="match status" value="1"/>
</dbReference>
<organism evidence="11 12">
    <name type="scientific">Hoeflea algicola</name>
    <dbReference type="NCBI Taxonomy" id="2983763"/>
    <lineage>
        <taxon>Bacteria</taxon>
        <taxon>Pseudomonadati</taxon>
        <taxon>Pseudomonadota</taxon>
        <taxon>Alphaproteobacteria</taxon>
        <taxon>Hyphomicrobiales</taxon>
        <taxon>Rhizobiaceae</taxon>
        <taxon>Hoeflea</taxon>
    </lineage>
</organism>
<evidence type="ECO:0000313" key="12">
    <source>
        <dbReference type="Proteomes" id="UP001073227"/>
    </source>
</evidence>
<comment type="cofactor">
    <cofactor evidence="2 10">
        <name>Mg(2+)</name>
        <dbReference type="ChEBI" id="CHEBI:18420"/>
    </cofactor>
</comment>
<dbReference type="EMBL" id="JAOVZR010000001">
    <property type="protein sequence ID" value="MCY0147451.1"/>
    <property type="molecule type" value="Genomic_DNA"/>
</dbReference>
<evidence type="ECO:0000256" key="4">
    <source>
        <dbReference type="ARBA" id="ARBA00006171"/>
    </source>
</evidence>
<dbReference type="SFLD" id="SFLDG01129">
    <property type="entry name" value="C1.5:_HAD__Beta-PGM__Phosphata"/>
    <property type="match status" value="1"/>
</dbReference>
<dbReference type="InterPro" id="IPR041492">
    <property type="entry name" value="HAD_2"/>
</dbReference>
<comment type="function">
    <text evidence="10">Specifically catalyzes the dephosphorylation of 2-phosphoglycolate. Is involved in the dissimilation of the intracellular 2-phosphoglycolate formed during the DNA repair of 3'-phosphoglycolate ends, a major class of DNA lesions induced by oxidative stress.</text>
</comment>
<evidence type="ECO:0000256" key="8">
    <source>
        <dbReference type="ARBA" id="ARBA00022842"/>
    </source>
</evidence>
<protein>
    <recommendedName>
        <fullName evidence="5 10">Phosphoglycolate phosphatase</fullName>
        <shortName evidence="10">PGP</shortName>
        <shortName evidence="10">PGPase</shortName>
        <ecNumber evidence="5 10">3.1.3.18</ecNumber>
    </recommendedName>
</protein>
<dbReference type="SUPFAM" id="SSF56784">
    <property type="entry name" value="HAD-like"/>
    <property type="match status" value="1"/>
</dbReference>
<dbReference type="InterPro" id="IPR023198">
    <property type="entry name" value="PGP-like_dom2"/>
</dbReference>
<dbReference type="Pfam" id="PF13419">
    <property type="entry name" value="HAD_2"/>
    <property type="match status" value="1"/>
</dbReference>
<dbReference type="GO" id="GO:0008967">
    <property type="term" value="F:phosphoglycolate phosphatase activity"/>
    <property type="evidence" value="ECO:0007669"/>
    <property type="project" value="UniProtKB-EC"/>
</dbReference>
<evidence type="ECO:0000256" key="5">
    <source>
        <dbReference type="ARBA" id="ARBA00013078"/>
    </source>
</evidence>
<name>A0ABT3Z6W3_9HYPH</name>
<evidence type="ECO:0000256" key="1">
    <source>
        <dbReference type="ARBA" id="ARBA00000830"/>
    </source>
</evidence>
<dbReference type="PANTHER" id="PTHR43434:SF1">
    <property type="entry name" value="PHOSPHOGLYCOLATE PHOSPHATASE"/>
    <property type="match status" value="1"/>
</dbReference>
<evidence type="ECO:0000256" key="3">
    <source>
        <dbReference type="ARBA" id="ARBA00004818"/>
    </source>
</evidence>
<feature type="binding site" evidence="10">
    <location>
        <position position="21"/>
    </location>
    <ligand>
        <name>Mg(2+)</name>
        <dbReference type="ChEBI" id="CHEBI:18420"/>
    </ligand>
</feature>
<keyword evidence="9 10" id="KW-0119">Carbohydrate metabolism</keyword>
<feature type="binding site" evidence="10">
    <location>
        <position position="23"/>
    </location>
    <ligand>
        <name>Mg(2+)</name>
        <dbReference type="ChEBI" id="CHEBI:18420"/>
    </ligand>
</feature>
<dbReference type="Gene3D" id="3.40.50.1000">
    <property type="entry name" value="HAD superfamily/HAD-like"/>
    <property type="match status" value="1"/>
</dbReference>
<comment type="caution">
    <text evidence="11">The sequence shown here is derived from an EMBL/GenBank/DDBJ whole genome shotgun (WGS) entry which is preliminary data.</text>
</comment>
<evidence type="ECO:0000256" key="6">
    <source>
        <dbReference type="ARBA" id="ARBA00022723"/>
    </source>
</evidence>
<comment type="catalytic activity">
    <reaction evidence="1 10">
        <text>2-phosphoglycolate + H2O = glycolate + phosphate</text>
        <dbReference type="Rhea" id="RHEA:14369"/>
        <dbReference type="ChEBI" id="CHEBI:15377"/>
        <dbReference type="ChEBI" id="CHEBI:29805"/>
        <dbReference type="ChEBI" id="CHEBI:43474"/>
        <dbReference type="ChEBI" id="CHEBI:58033"/>
        <dbReference type="EC" id="3.1.3.18"/>
    </reaction>
</comment>
<dbReference type="InterPro" id="IPR023214">
    <property type="entry name" value="HAD_sf"/>
</dbReference>
<evidence type="ECO:0000313" key="11">
    <source>
        <dbReference type="EMBL" id="MCY0147451.1"/>
    </source>
</evidence>
<evidence type="ECO:0000256" key="9">
    <source>
        <dbReference type="ARBA" id="ARBA00023277"/>
    </source>
</evidence>
<dbReference type="NCBIfam" id="TIGR01449">
    <property type="entry name" value="PGP_bact"/>
    <property type="match status" value="1"/>
</dbReference>
<evidence type="ECO:0000256" key="2">
    <source>
        <dbReference type="ARBA" id="ARBA00001946"/>
    </source>
</evidence>
<dbReference type="InterPro" id="IPR050155">
    <property type="entry name" value="HAD-like_hydrolase_sf"/>
</dbReference>
<feature type="active site" description="Nucleophile" evidence="10">
    <location>
        <position position="21"/>
    </location>
</feature>
<accession>A0ABT3Z6W3</accession>
<keyword evidence="6 10" id="KW-0479">Metal-binding</keyword>
<evidence type="ECO:0000256" key="7">
    <source>
        <dbReference type="ARBA" id="ARBA00022801"/>
    </source>
</evidence>
<dbReference type="SFLD" id="SFLDS00003">
    <property type="entry name" value="Haloacid_Dehalogenase"/>
    <property type="match status" value="1"/>
</dbReference>
<sequence>MSATVASKTGDGSWPKAVLFDLDGTLIDSVPDIAAATNQLLASDGLPPQSVAAVRAMIGNGVRTLVERAYAASNRPITGAALDEATNRMMAIYGKHLTRHTTIMAGAADVLAALAGAGVKLGVVTNKPEAFTREVLTHFGFEDFIEVVVGGDTGPTRKPAPDMIEHALGVLGVVAGDVVMVGDSPADIDAARAASVTSIAVRGGYTNVAVEQLGATVVIDSLIDLAGAIEALRQSA</sequence>
<reference evidence="11" key="1">
    <citation type="submission" date="2022-10" db="EMBL/GenBank/DDBJ databases">
        <title>Hoeflea sp. G2-23, isolated from marine algae.</title>
        <authorList>
            <person name="Kristyanto S."/>
            <person name="Kim J.M."/>
            <person name="Jeon C.O."/>
        </authorList>
    </citation>
    <scope>NUCLEOTIDE SEQUENCE</scope>
    <source>
        <strain evidence="11">G2-23</strain>
    </source>
</reference>
<dbReference type="Gene3D" id="1.10.150.240">
    <property type="entry name" value="Putative phosphatase, domain 2"/>
    <property type="match status" value="1"/>
</dbReference>
<evidence type="ECO:0000256" key="10">
    <source>
        <dbReference type="HAMAP-Rule" id="MF_00495"/>
    </source>
</evidence>
<keyword evidence="12" id="KW-1185">Reference proteome</keyword>
<gene>
    <name evidence="11" type="primary">gph</name>
    <name evidence="11" type="ORF">OEG84_06925</name>
</gene>
<keyword evidence="7 10" id="KW-0378">Hydrolase</keyword>
<dbReference type="EC" id="3.1.3.18" evidence="5 10"/>
<comment type="similarity">
    <text evidence="4 10">Belongs to the HAD-like hydrolase superfamily. CbbY/CbbZ/Gph/YieH family.</text>
</comment>
<dbReference type="InterPro" id="IPR037512">
    <property type="entry name" value="PGPase_prok"/>
</dbReference>
<dbReference type="SFLD" id="SFLDG01135">
    <property type="entry name" value="C1.5.6:_HAD__Beta-PGM__Phospha"/>
    <property type="match status" value="1"/>
</dbReference>